<keyword evidence="4 9" id="KW-0132">Cell division</keyword>
<keyword evidence="6 9" id="KW-1133">Transmembrane helix</keyword>
<dbReference type="Proteomes" id="UP001238496">
    <property type="component" value="Unassembled WGS sequence"/>
</dbReference>
<dbReference type="InterPro" id="IPR045335">
    <property type="entry name" value="FtsQ_C_sf"/>
</dbReference>
<accession>A0ABU0G7I4</accession>
<keyword evidence="7 9" id="KW-0472">Membrane</keyword>
<dbReference type="Pfam" id="PF03799">
    <property type="entry name" value="FtsQ_DivIB_C"/>
    <property type="match status" value="1"/>
</dbReference>
<evidence type="ECO:0000259" key="10">
    <source>
        <dbReference type="PROSITE" id="PS51779"/>
    </source>
</evidence>
<organism evidence="11 12">
    <name type="scientific">Peteryoungia aggregata LMG 23059</name>
    <dbReference type="NCBI Taxonomy" id="1368425"/>
    <lineage>
        <taxon>Bacteria</taxon>
        <taxon>Pseudomonadati</taxon>
        <taxon>Pseudomonadota</taxon>
        <taxon>Alphaproteobacteria</taxon>
        <taxon>Hyphomicrobiales</taxon>
        <taxon>Rhizobiaceae</taxon>
        <taxon>Peteryoungia</taxon>
    </lineage>
</organism>
<comment type="function">
    <text evidence="9">Essential cell division protein.</text>
</comment>
<keyword evidence="8 9" id="KW-0131">Cell cycle</keyword>
<reference evidence="11 12" key="1">
    <citation type="submission" date="2023-07" db="EMBL/GenBank/DDBJ databases">
        <title>Genomic Encyclopedia of Type Strains, Phase IV (KMG-IV): sequencing the most valuable type-strain genomes for metagenomic binning, comparative biology and taxonomic classification.</title>
        <authorList>
            <person name="Goeker M."/>
        </authorList>
    </citation>
    <scope>NUCLEOTIDE SEQUENCE [LARGE SCALE GENOMIC DNA]</scope>
    <source>
        <strain evidence="11 12">DSM 1111</strain>
    </source>
</reference>
<gene>
    <name evidence="9" type="primary">ftsQ</name>
    <name evidence="11" type="ORF">J2045_002343</name>
</gene>
<dbReference type="Pfam" id="PF08478">
    <property type="entry name" value="POTRA_1"/>
    <property type="match status" value="1"/>
</dbReference>
<comment type="similarity">
    <text evidence="9">Belongs to the FtsQ/DivIB family. FtsQ subfamily.</text>
</comment>
<evidence type="ECO:0000256" key="1">
    <source>
        <dbReference type="ARBA" id="ARBA00004370"/>
    </source>
</evidence>
<evidence type="ECO:0000256" key="8">
    <source>
        <dbReference type="ARBA" id="ARBA00023306"/>
    </source>
</evidence>
<proteinExistence type="inferred from homology"/>
<dbReference type="Gene3D" id="3.10.20.310">
    <property type="entry name" value="membrane protein fhac"/>
    <property type="match status" value="1"/>
</dbReference>
<comment type="caution">
    <text evidence="11">The sequence shown here is derived from an EMBL/GenBank/DDBJ whole genome shotgun (WGS) entry which is preliminary data.</text>
</comment>
<dbReference type="Gene3D" id="3.40.50.11690">
    <property type="entry name" value="Cell division protein FtsQ/DivIB"/>
    <property type="match status" value="1"/>
</dbReference>
<dbReference type="PROSITE" id="PS51779">
    <property type="entry name" value="POTRA"/>
    <property type="match status" value="1"/>
</dbReference>
<dbReference type="InterPro" id="IPR013685">
    <property type="entry name" value="POTRA_FtsQ_type"/>
</dbReference>
<evidence type="ECO:0000256" key="3">
    <source>
        <dbReference type="ARBA" id="ARBA00022519"/>
    </source>
</evidence>
<evidence type="ECO:0000313" key="11">
    <source>
        <dbReference type="EMBL" id="MDQ0421307.1"/>
    </source>
</evidence>
<evidence type="ECO:0000256" key="5">
    <source>
        <dbReference type="ARBA" id="ARBA00022692"/>
    </source>
</evidence>
<comment type="subcellular location">
    <subcellularLocation>
        <location evidence="9">Cell inner membrane</location>
        <topology evidence="9">Single-pass type II membrane protein</topology>
    </subcellularLocation>
    <subcellularLocation>
        <location evidence="1">Membrane</location>
    </subcellularLocation>
    <text evidence="9">Localizes to the division septum.</text>
</comment>
<dbReference type="RefSeq" id="WP_370873093.1">
    <property type="nucleotide sequence ID" value="NZ_JAUSUW010000006.1"/>
</dbReference>
<dbReference type="PANTHER" id="PTHR35851:SF1">
    <property type="entry name" value="CELL DIVISION PROTEIN FTSQ"/>
    <property type="match status" value="1"/>
</dbReference>
<evidence type="ECO:0000313" key="12">
    <source>
        <dbReference type="Proteomes" id="UP001238496"/>
    </source>
</evidence>
<sequence length="310" mass="33587">MFSLSGNKSADGVRGYPGSPVVSAEAKVLPRPLRRVVRFVISLCSGRIVLPRHLGKVSLAAFYGVVGLHGVVVGGHGPVVAQAVTSTAGFAVEDVRVSGNQHTSEIDILQLLGLDGSTSLLGLDIAAARAALSKLPWVESAEVRKVYPSTVEVVLRERQAYAIWQHGSDLSLIERSGSVIAPLRDNKFASLPLFVGRDAETAAASIDEEFSKWPAIASRVKAFVRVGGRRWDVHLDNGVVVRLPEENVAGALALLNRFDEEQQVLSRDIAMVDMRLPDRVAVRLTPGAQERRLAALEERRKALKKLEQKI</sequence>
<keyword evidence="5 9" id="KW-0812">Transmembrane</keyword>
<evidence type="ECO:0000256" key="4">
    <source>
        <dbReference type="ARBA" id="ARBA00022618"/>
    </source>
</evidence>
<dbReference type="PANTHER" id="PTHR35851">
    <property type="entry name" value="CELL DIVISION PROTEIN FTSQ"/>
    <property type="match status" value="1"/>
</dbReference>
<keyword evidence="3 9" id="KW-0997">Cell inner membrane</keyword>
<evidence type="ECO:0000256" key="6">
    <source>
        <dbReference type="ARBA" id="ARBA00022989"/>
    </source>
</evidence>
<evidence type="ECO:0000256" key="2">
    <source>
        <dbReference type="ARBA" id="ARBA00022475"/>
    </source>
</evidence>
<dbReference type="InterPro" id="IPR005548">
    <property type="entry name" value="Cell_div_FtsQ/DivIB_C"/>
</dbReference>
<feature type="domain" description="POTRA" evidence="10">
    <location>
        <begin position="90"/>
        <end position="158"/>
    </location>
</feature>
<dbReference type="InterPro" id="IPR026579">
    <property type="entry name" value="FtsQ"/>
</dbReference>
<dbReference type="InterPro" id="IPR034746">
    <property type="entry name" value="POTRA"/>
</dbReference>
<evidence type="ECO:0000256" key="7">
    <source>
        <dbReference type="ARBA" id="ARBA00023136"/>
    </source>
</evidence>
<dbReference type="GO" id="GO:0051301">
    <property type="term" value="P:cell division"/>
    <property type="evidence" value="ECO:0007669"/>
    <property type="project" value="UniProtKB-KW"/>
</dbReference>
<keyword evidence="2 9" id="KW-1003">Cell membrane</keyword>
<dbReference type="EMBL" id="JAUSUW010000006">
    <property type="protein sequence ID" value="MDQ0421307.1"/>
    <property type="molecule type" value="Genomic_DNA"/>
</dbReference>
<name>A0ABU0G7I4_9HYPH</name>
<evidence type="ECO:0000256" key="9">
    <source>
        <dbReference type="HAMAP-Rule" id="MF_00911"/>
    </source>
</evidence>
<dbReference type="HAMAP" id="MF_00911">
    <property type="entry name" value="FtsQ_subfam"/>
    <property type="match status" value="1"/>
</dbReference>
<keyword evidence="12" id="KW-1185">Reference proteome</keyword>
<protein>
    <recommendedName>
        <fullName evidence="9">Cell division protein FtsQ</fullName>
    </recommendedName>
</protein>